<evidence type="ECO:0000313" key="2">
    <source>
        <dbReference type="Proteomes" id="UP000095709"/>
    </source>
</evidence>
<protein>
    <submittedName>
        <fullName evidence="1">Uncharacterized protein</fullName>
    </submittedName>
</protein>
<evidence type="ECO:0000313" key="1">
    <source>
        <dbReference type="EMBL" id="CUO62138.1"/>
    </source>
</evidence>
<gene>
    <name evidence="1" type="ORF">ERS852498_00059</name>
</gene>
<name>A0A174GLT9_9FIRM</name>
<sequence>MKNMKIDANGTEIRVMGDVVNEEAYISLTDIAKYKNPDNAFIVVANWMRNHSTISFLACGNKFTIPILNLSNSIGLKQSLVIMRLR</sequence>
<accession>A0A174GLT9</accession>
<dbReference type="EMBL" id="CZAL01000001">
    <property type="protein sequence ID" value="CUO62138.1"/>
    <property type="molecule type" value="Genomic_DNA"/>
</dbReference>
<dbReference type="Proteomes" id="UP000095709">
    <property type="component" value="Unassembled WGS sequence"/>
</dbReference>
<reference evidence="1 2" key="1">
    <citation type="submission" date="2015-09" db="EMBL/GenBank/DDBJ databases">
        <authorList>
            <consortium name="Pathogen Informatics"/>
        </authorList>
    </citation>
    <scope>NUCLEOTIDE SEQUENCE [LARGE SCALE GENOMIC DNA]</scope>
    <source>
        <strain evidence="1 2">2789STDY5834885</strain>
    </source>
</reference>
<proteinExistence type="predicted"/>
<organism evidence="1 2">
    <name type="scientific">Fusicatenibacter saccharivorans</name>
    <dbReference type="NCBI Taxonomy" id="1150298"/>
    <lineage>
        <taxon>Bacteria</taxon>
        <taxon>Bacillati</taxon>
        <taxon>Bacillota</taxon>
        <taxon>Clostridia</taxon>
        <taxon>Lachnospirales</taxon>
        <taxon>Lachnospiraceae</taxon>
        <taxon>Fusicatenibacter</taxon>
    </lineage>
</organism>
<dbReference type="AlphaFoldDB" id="A0A174GLT9"/>